<dbReference type="Pfam" id="PF24598">
    <property type="entry name" value="DOP1_C"/>
    <property type="match status" value="1"/>
</dbReference>
<dbReference type="PANTHER" id="PTHR14042">
    <property type="entry name" value="DOPEY-RELATED"/>
    <property type="match status" value="1"/>
</dbReference>
<feature type="domain" description="DOP1-like C-terminal" evidence="6">
    <location>
        <begin position="2478"/>
        <end position="2833"/>
    </location>
</feature>
<keyword evidence="9" id="KW-1185">Reference proteome</keyword>
<evidence type="ECO:0000256" key="4">
    <source>
        <dbReference type="SAM" id="MobiDB-lite"/>
    </source>
</evidence>
<feature type="compositionally biased region" description="Polar residues" evidence="4">
    <location>
        <begin position="1297"/>
        <end position="1306"/>
    </location>
</feature>
<evidence type="ECO:0000256" key="2">
    <source>
        <dbReference type="ARBA" id="ARBA00022927"/>
    </source>
</evidence>
<dbReference type="EMBL" id="JBICBT010000995">
    <property type="protein sequence ID" value="KAL3088801.1"/>
    <property type="molecule type" value="Genomic_DNA"/>
</dbReference>
<sequence length="2922" mass="320413">MSAFGSHNSEASTSTNFLLGTFSSHQNSSKYRAYASAVDKALKSFESTTEWADLIAALGKLGKVFASNSKSFNDIPNPLTVAKRLSQCLHPALPSGVHLKALETYRQVFNILGHSGHNQNLARSLFLYAIGLFPLIDHCGIKVKSELLSIFEQYLLPLGTHIRPALPGFITAVLLALEEGTEFYGRAFQLLDQLLDKVGTAAFYTCFWQAVGGSSSVRLPALIFINAKLEKRKSTQPAAELLHTLAGGGETAASVTVAECHQQQQHMLHALCAVAEDAGSTSALAQRHLLDFLCSAIPLDSAWLPRAELIQLLRRCMFVVLRRDMSLNRRLYQWLLNRSNDVAFAGLPVNGTEDSMDLAFFKQYTLPLIKSAIREYLHCADTVEVPPLSTGTIRRYGTLLKDPQIQFPEVRVCRLLHYMLDRPELGQMVLEESLADLLETVCARDAELVHDLQGECAKFEPNFEHIWTVHTMTMDDEQRNRRTDEIKKNFNVLLNSLEPGFVWNFFKKTFASSLPHQDSNRQQKGEADAGTPPPSSSSVASSPLLFPLMVAFCVRNVQLDSHGDIRGRHLPLLLHSVLSGMATNFTNVQQQQQLSMTECWSMLANIVSCRRLLAEITQNNLSMVFEQIHDDAFDGSPTKKGIKCNEELAEEQKLVERCLAACLRLLAVLCDWYCAARERRLFGVLVALFALMRDFADFPFYSLQLLHQDNICRSLTDSVLLHTDDEPNHLPNQQQQQSQQQMPTWLCSVLRLIDPPSWSSCTAGFDFVLRNQLFDLLLYMCVRSASMLEQHSAVFGRAQSQRRFAGQQQQQEHYHQNQQPKQKTTTTVLLKPFLSMADLQRIDQEALCRKAAAVLWRRFADDDGTGMDIAADTLLHPIALLLLRLHSRRVSETSSEVEDIVVAELTSSNKVLSGSAVRKFHDLWVFCRSAVIEEVYAGILLKPMNRVVMVLLSFIADDKLSAEQVELKALAYAWFLDCAHHNELHKIVQMLTLMLLNPVTARVSIQFVQMQKRVTRDHLPSMPAEANCVALTTVSGKQTFHHVCTDVEQQRRHCGSGGGVREQMRNSVSSNKSGNSWYNYSFVDCDPRMAWVSDLNKYLLLGGTNCNSSGNGEFSFSSAFTSGGTCFNTPLQQQQQHGHVFNTRNLSSPPPNCGGGGLGMFMSAQQQLQHNNNQSPVPSIASPSIVIGASGGNVTNNTTVTSASSAKGHRRTVSDIPQFDDDAESVDAYSMDTSMLDSDVVETVQYLVDSVCDIDGDEKEEEDESKQGIVEGDEDTDELEELATNMLDQALLDESESLSTMTGTRQHSTRGKCKSSGDKAEKEKMFNRSARSADKRKRVASSTTRDSTYDDQTSLVGSLLGPGDAAAAMPRITSYAGGDTIRRIRTGHRRQDSLQESIFSTGTQELRLFDPTELPNSTCPGDHKQPLLDETFSHMLFYAESPSIVDLGRAEKLFRTMGTLLRSGNGLGRHLVNSMLFTNMSELVNRTGTTSSGKAGGGNLSNIGTNSANNSMATIGGASTTATQQLLDFMARHYQHIQGDGFWCTETAQDQQNNTSVQKKEDGIAGGVGGTAAVTASTSSESKTGQQQRHSTLFEIFSTVVLYFFRSYYLNSPINHVSETDLVLSWKCKIAALDCFTELLHILDDTVREASSKELATFVQQIYRQTKTQKVILTLMLAAIPTPPNQKGWRMPLSMDIAEFNNGPPHSKHFRDLIFAYHRSLLSLASALVVLEYSLHVGTRHFSSQTHLLALPINRNASPSSQITENQINYNSSQNRSTIREARYSVVELRLFLGVILNALKRCPARHELWLHFLVGILPYLDRALATFVVHTVEQICRNLYECVFINGSTASVAGLNSAALALVSNSQQPSMMEHPKNSIQFVDYRVGRANDVATTVGDDGTMPTVVYPANYILNLLESLMSIMHFCLLDVRNASMLSPFLASTKHSVLSALAYPFATPNFNRQSSTSSTAPMAGSMTPLRSSSSALAASAMGAGGGGGGGTFSSSNMTSMVGTAISVIPGTGLINNLFGRVFTSGENPSNIASRTDASGKSPEMLEAQRELIKRFPSALAILIDVWAFTEQQRKGGATALGSFCSTNTSTPKVGTFRSLSTLILDILNPVAKRHKNALINSLGVVWMFRNNYGGGAKMADTCRCSFDYSAQQIEVANLALNLNALSLTSIICSVSDTLKESANKTTKSSSSSASSANTSEKLGVGGFSLEVALLELLHQCTRHVTVTELRESWAALAILFNDSPLAQLPARASFLEFAMLTDFVRRCGSQSIIEDKQISKTILEVCQKLIEAINVIVGWQLESTTWLKRTLVVRQDASSSQKTLPSSDLSPVLEQRSGAGGSVLGGVSSVGGASTAATAQFFSSASALASEANSMRGSTVSLTGAGLGGGGSGTAAASAHAPSSRLSAPLDTQSLTASSCGGVGAGGTASGGGRVLPSTTSAGGGAASSAASVLRSSIKDSSGGAANKKDPSDSTQALFLLAENLAELIDSVCKSEDKEKLLPALQAVWNNTLPYLKAKSAKNVRFFLASSQFLASMSSYNYMRSVWKKNAMDLLWDNSFFKMDIHALRQWLIVIDNLMTNDKTSFKELLTRITTSTSTTLSTLITSKEQEYEMRAQYLKRLAFVILSSELDQYAGQLNEIQERLTENLRLCQVPVIHTQVFTCYRVLLVRMSPSSFVSIWPSMVTELVHVLAQIDHQLTSTTPTSSSGGASSVDEQKSARDEQCMQLFLAACKLLETLCTLPSGYMSQFQMCRWTFISPMNAVSVSDIFVPYTVRLNQLLNKRYTELTGADIEMRSASLFNIKTLTSYQELHPFFHALTMQNGTGQKQRHICNGQMDDRSSTISNGVGTDAGEREEDEFGNDGSNSERKKETMAPRLRDAELLNGSHSLKSAVARIEHSLYVDFAEHWQL</sequence>
<name>A0ABD2JDW2_9BILA</name>
<accession>A0ABD2JDW2</accession>
<comment type="caution">
    <text evidence="8">The sequence shown here is derived from an EMBL/GenBank/DDBJ whole genome shotgun (WGS) entry which is preliminary data.</text>
</comment>
<feature type="compositionally biased region" description="Basic and acidic residues" evidence="4">
    <location>
        <begin position="2877"/>
        <end position="2886"/>
    </location>
</feature>
<feature type="region of interest" description="Disordered" evidence="4">
    <location>
        <begin position="1255"/>
        <end position="1275"/>
    </location>
</feature>
<feature type="domain" description="DOP1-like TPR" evidence="7">
    <location>
        <begin position="1513"/>
        <end position="1844"/>
    </location>
</feature>
<feature type="region of interest" description="Disordered" evidence="4">
    <location>
        <begin position="515"/>
        <end position="538"/>
    </location>
</feature>
<protein>
    <recommendedName>
        <fullName evidence="10">Dopey N-terminal domain-containing protein</fullName>
    </recommendedName>
</protein>
<proteinExistence type="inferred from homology"/>
<feature type="compositionally biased region" description="Basic and acidic residues" evidence="4">
    <location>
        <begin position="518"/>
        <end position="527"/>
    </location>
</feature>
<dbReference type="Pfam" id="PF24601">
    <property type="entry name" value="TPR_DOP1"/>
    <property type="match status" value="1"/>
</dbReference>
<dbReference type="PANTHER" id="PTHR14042:SF24">
    <property type="entry name" value="PROTEIN DOPEY-1 HOMOLOG"/>
    <property type="match status" value="1"/>
</dbReference>
<gene>
    <name evidence="8" type="ORF">niasHT_023149</name>
</gene>
<feature type="region of interest" description="Disordered" evidence="4">
    <location>
        <begin position="1295"/>
        <end position="1352"/>
    </location>
</feature>
<dbReference type="InterPro" id="IPR007249">
    <property type="entry name" value="DOP1_N"/>
</dbReference>
<reference evidence="8 9" key="1">
    <citation type="submission" date="2024-10" db="EMBL/GenBank/DDBJ databases">
        <authorList>
            <person name="Kim D."/>
        </authorList>
    </citation>
    <scope>NUCLEOTIDE SEQUENCE [LARGE SCALE GENOMIC DNA]</scope>
    <source>
        <strain evidence="8">BH-2024</strain>
    </source>
</reference>
<feature type="compositionally biased region" description="Polar residues" evidence="4">
    <location>
        <begin position="1340"/>
        <end position="1352"/>
    </location>
</feature>
<evidence type="ECO:0000256" key="1">
    <source>
        <dbReference type="ARBA" id="ARBA00022448"/>
    </source>
</evidence>
<dbReference type="InterPro" id="IPR056459">
    <property type="entry name" value="TPR_DOP1"/>
</dbReference>
<evidence type="ECO:0000256" key="3">
    <source>
        <dbReference type="ARBA" id="ARBA00046326"/>
    </source>
</evidence>
<evidence type="ECO:0000259" key="7">
    <source>
        <dbReference type="Pfam" id="PF24601"/>
    </source>
</evidence>
<evidence type="ECO:0008006" key="10">
    <source>
        <dbReference type="Google" id="ProtNLM"/>
    </source>
</evidence>
<evidence type="ECO:0000259" key="6">
    <source>
        <dbReference type="Pfam" id="PF24598"/>
    </source>
</evidence>
<organism evidence="8 9">
    <name type="scientific">Heterodera trifolii</name>
    <dbReference type="NCBI Taxonomy" id="157864"/>
    <lineage>
        <taxon>Eukaryota</taxon>
        <taxon>Metazoa</taxon>
        <taxon>Ecdysozoa</taxon>
        <taxon>Nematoda</taxon>
        <taxon>Chromadorea</taxon>
        <taxon>Rhabditida</taxon>
        <taxon>Tylenchina</taxon>
        <taxon>Tylenchomorpha</taxon>
        <taxon>Tylenchoidea</taxon>
        <taxon>Heteroderidae</taxon>
        <taxon>Heteroderinae</taxon>
        <taxon>Heterodera</taxon>
    </lineage>
</organism>
<evidence type="ECO:0000313" key="8">
    <source>
        <dbReference type="EMBL" id="KAL3088801.1"/>
    </source>
</evidence>
<feature type="region of interest" description="Disordered" evidence="4">
    <location>
        <begin position="2402"/>
        <end position="2423"/>
    </location>
</feature>
<feature type="compositionally biased region" description="Basic and acidic residues" evidence="4">
    <location>
        <begin position="1315"/>
        <end position="1326"/>
    </location>
</feature>
<dbReference type="Proteomes" id="UP001620626">
    <property type="component" value="Unassembled WGS sequence"/>
</dbReference>
<feature type="region of interest" description="Disordered" evidence="4">
    <location>
        <begin position="2848"/>
        <end position="2886"/>
    </location>
</feature>
<keyword evidence="1" id="KW-0813">Transport</keyword>
<feature type="domain" description="DOP1 N-terminal" evidence="5">
    <location>
        <begin position="29"/>
        <end position="338"/>
    </location>
</feature>
<dbReference type="Pfam" id="PF04118">
    <property type="entry name" value="Dopey_N"/>
    <property type="match status" value="1"/>
</dbReference>
<evidence type="ECO:0000313" key="9">
    <source>
        <dbReference type="Proteomes" id="UP001620626"/>
    </source>
</evidence>
<feature type="compositionally biased region" description="Low complexity" evidence="4">
    <location>
        <begin position="2405"/>
        <end position="2419"/>
    </location>
</feature>
<comment type="similarity">
    <text evidence="3">Belongs to the DOP1 family.</text>
</comment>
<dbReference type="InterPro" id="IPR040314">
    <property type="entry name" value="DOP1"/>
</dbReference>
<dbReference type="GO" id="GO:0015031">
    <property type="term" value="P:protein transport"/>
    <property type="evidence" value="ECO:0007669"/>
    <property type="project" value="UniProtKB-KW"/>
</dbReference>
<dbReference type="InterPro" id="IPR056457">
    <property type="entry name" value="DOP1_C"/>
</dbReference>
<keyword evidence="2" id="KW-0653">Protein transport</keyword>
<feature type="compositionally biased region" description="Acidic residues" evidence="4">
    <location>
        <begin position="1255"/>
        <end position="1264"/>
    </location>
</feature>
<evidence type="ECO:0000259" key="5">
    <source>
        <dbReference type="Pfam" id="PF04118"/>
    </source>
</evidence>